<evidence type="ECO:0000313" key="2">
    <source>
        <dbReference type="Proteomes" id="UP000249061"/>
    </source>
</evidence>
<protein>
    <submittedName>
        <fullName evidence="1">Uncharacterized protein</fullName>
    </submittedName>
</protein>
<organism evidence="1 2">
    <name type="scientific">Archangium gephyra</name>
    <dbReference type="NCBI Taxonomy" id="48"/>
    <lineage>
        <taxon>Bacteria</taxon>
        <taxon>Pseudomonadati</taxon>
        <taxon>Myxococcota</taxon>
        <taxon>Myxococcia</taxon>
        <taxon>Myxococcales</taxon>
        <taxon>Cystobacterineae</taxon>
        <taxon>Archangiaceae</taxon>
        <taxon>Archangium</taxon>
    </lineage>
</organism>
<accession>A0A2W5T0W0</accession>
<dbReference type="Proteomes" id="UP000249061">
    <property type="component" value="Unassembled WGS sequence"/>
</dbReference>
<sequence>MKRAGFTGFTGKKGTRRANACTFAFQWFAWRARDDCRDFMRHFRVEVFTRVTRKRKRAFT</sequence>
<name>A0A2W5T0W0_9BACT</name>
<gene>
    <name evidence="1" type="ORF">DI536_26575</name>
</gene>
<proteinExistence type="predicted"/>
<evidence type="ECO:0000313" key="1">
    <source>
        <dbReference type="EMBL" id="PZR07677.1"/>
    </source>
</evidence>
<dbReference type="EMBL" id="QFQP01000029">
    <property type="protein sequence ID" value="PZR07677.1"/>
    <property type="molecule type" value="Genomic_DNA"/>
</dbReference>
<dbReference type="AlphaFoldDB" id="A0A2W5T0W0"/>
<comment type="caution">
    <text evidence="1">The sequence shown here is derived from an EMBL/GenBank/DDBJ whole genome shotgun (WGS) entry which is preliminary data.</text>
</comment>
<reference evidence="1 2" key="1">
    <citation type="submission" date="2017-08" db="EMBL/GenBank/DDBJ databases">
        <title>Infants hospitalized years apart are colonized by the same room-sourced microbial strains.</title>
        <authorList>
            <person name="Brooks B."/>
            <person name="Olm M.R."/>
            <person name="Firek B.A."/>
            <person name="Baker R."/>
            <person name="Thomas B.C."/>
            <person name="Morowitz M.J."/>
            <person name="Banfield J.F."/>
        </authorList>
    </citation>
    <scope>NUCLEOTIDE SEQUENCE [LARGE SCALE GENOMIC DNA]</scope>
    <source>
        <strain evidence="1">S2_003_000_R2_14</strain>
    </source>
</reference>